<dbReference type="RefSeq" id="WP_269882392.1">
    <property type="nucleotide sequence ID" value="NZ_JAQAGZ010000009.1"/>
</dbReference>
<evidence type="ECO:0000313" key="5">
    <source>
        <dbReference type="Proteomes" id="UP001527882"/>
    </source>
</evidence>
<keyword evidence="5" id="KW-1185">Reference proteome</keyword>
<feature type="transmembrane region" description="Helical" evidence="2">
    <location>
        <begin position="66"/>
        <end position="85"/>
    </location>
</feature>
<accession>A0ABT4QAK5</accession>
<reference evidence="4 5" key="1">
    <citation type="submission" date="2022-12" db="EMBL/GenBank/DDBJ databases">
        <title>Draft genome sequence of Paenibacillus sp. dW9.</title>
        <authorList>
            <person name="Choi E.-W."/>
            <person name="Kim D.-U."/>
        </authorList>
    </citation>
    <scope>NUCLEOTIDE SEQUENCE [LARGE SCALE GENOMIC DNA]</scope>
    <source>
        <strain evidence="5">dW9</strain>
    </source>
</reference>
<dbReference type="Proteomes" id="UP001527882">
    <property type="component" value="Unassembled WGS sequence"/>
</dbReference>
<gene>
    <name evidence="4" type="ORF">O9H85_15810</name>
</gene>
<dbReference type="InterPro" id="IPR000620">
    <property type="entry name" value="EamA_dom"/>
</dbReference>
<evidence type="ECO:0000256" key="2">
    <source>
        <dbReference type="SAM" id="Phobius"/>
    </source>
</evidence>
<proteinExistence type="inferred from homology"/>
<evidence type="ECO:0000259" key="3">
    <source>
        <dbReference type="Pfam" id="PF00892"/>
    </source>
</evidence>
<name>A0ABT4QAK5_9BACL</name>
<keyword evidence="2" id="KW-1133">Transmembrane helix</keyword>
<evidence type="ECO:0000313" key="4">
    <source>
        <dbReference type="EMBL" id="MCZ8513871.1"/>
    </source>
</evidence>
<feature type="domain" description="EamA" evidence="3">
    <location>
        <begin position="8"/>
        <end position="99"/>
    </location>
</feature>
<dbReference type="EMBL" id="JAQAGZ010000009">
    <property type="protein sequence ID" value="MCZ8513871.1"/>
    <property type="molecule type" value="Genomic_DNA"/>
</dbReference>
<feature type="transmembrane region" description="Helical" evidence="2">
    <location>
        <begin position="7"/>
        <end position="24"/>
    </location>
</feature>
<sequence length="100" mass="10727">MTQKQANLILASVSLAWGVSYLFMKLGVDGMSPSTIVALRCGIAFLVTALIFMNKMVKVGAKTLRYASISGALLFGIFFMLLYGVQHTSATSAGFLTKLL</sequence>
<protein>
    <submittedName>
        <fullName evidence="4">EamA family transporter</fullName>
    </submittedName>
</protein>
<evidence type="ECO:0000256" key="1">
    <source>
        <dbReference type="ARBA" id="ARBA00007362"/>
    </source>
</evidence>
<keyword evidence="2" id="KW-0812">Transmembrane</keyword>
<organism evidence="4 5">
    <name type="scientific">Paenibacillus gyeongsangnamensis</name>
    <dbReference type="NCBI Taxonomy" id="3388067"/>
    <lineage>
        <taxon>Bacteria</taxon>
        <taxon>Bacillati</taxon>
        <taxon>Bacillota</taxon>
        <taxon>Bacilli</taxon>
        <taxon>Bacillales</taxon>
        <taxon>Paenibacillaceae</taxon>
        <taxon>Paenibacillus</taxon>
    </lineage>
</organism>
<feature type="transmembrane region" description="Helical" evidence="2">
    <location>
        <begin position="36"/>
        <end position="54"/>
    </location>
</feature>
<comment type="caution">
    <text evidence="4">The sequence shown here is derived from an EMBL/GenBank/DDBJ whole genome shotgun (WGS) entry which is preliminary data.</text>
</comment>
<dbReference type="Pfam" id="PF00892">
    <property type="entry name" value="EamA"/>
    <property type="match status" value="1"/>
</dbReference>
<keyword evidence="2" id="KW-0472">Membrane</keyword>
<comment type="similarity">
    <text evidence="1">Belongs to the EamA transporter family.</text>
</comment>